<dbReference type="AlphaFoldDB" id="A0AAJ2BGL6"/>
<evidence type="ECO:0000313" key="3">
    <source>
        <dbReference type="Proteomes" id="UP001255601"/>
    </source>
</evidence>
<reference evidence="2" key="1">
    <citation type="submission" date="2023-08" db="EMBL/GenBank/DDBJ databases">
        <title>Functional and genomic diversity of the sorghum phyllosphere microbiome.</title>
        <authorList>
            <person name="Shade A."/>
        </authorList>
    </citation>
    <scope>NUCLEOTIDE SEQUENCE</scope>
    <source>
        <strain evidence="2">SORGH_AS_0974</strain>
    </source>
</reference>
<gene>
    <name evidence="2" type="ORF">QE369_004839</name>
</gene>
<evidence type="ECO:0000313" key="2">
    <source>
        <dbReference type="EMBL" id="MDR6104642.1"/>
    </source>
</evidence>
<dbReference type="InterPro" id="IPR003779">
    <property type="entry name" value="CMD-like"/>
</dbReference>
<dbReference type="PANTHER" id="PTHR33930:SF2">
    <property type="entry name" value="BLR3452 PROTEIN"/>
    <property type="match status" value="1"/>
</dbReference>
<comment type="caution">
    <text evidence="2">The sequence shown here is derived from an EMBL/GenBank/DDBJ whole genome shotgun (WGS) entry which is preliminary data.</text>
</comment>
<feature type="domain" description="Carboxymuconolactone decarboxylase-like" evidence="1">
    <location>
        <begin position="17"/>
        <end position="95"/>
    </location>
</feature>
<dbReference type="PANTHER" id="PTHR33930">
    <property type="entry name" value="ALKYL HYDROPEROXIDE REDUCTASE AHPD"/>
    <property type="match status" value="1"/>
</dbReference>
<accession>A0AAJ2BGL6</accession>
<dbReference type="RefSeq" id="WP_309772872.1">
    <property type="nucleotide sequence ID" value="NZ_JAVIZC010000003.1"/>
</dbReference>
<name>A0AAJ2BGL6_9HYPH</name>
<dbReference type="EMBL" id="JAVIZC010000003">
    <property type="protein sequence ID" value="MDR6104642.1"/>
    <property type="molecule type" value="Genomic_DNA"/>
</dbReference>
<dbReference type="SUPFAM" id="SSF69118">
    <property type="entry name" value="AhpD-like"/>
    <property type="match status" value="1"/>
</dbReference>
<dbReference type="GO" id="GO:0051920">
    <property type="term" value="F:peroxiredoxin activity"/>
    <property type="evidence" value="ECO:0007669"/>
    <property type="project" value="InterPro"/>
</dbReference>
<dbReference type="Gene3D" id="1.20.1290.10">
    <property type="entry name" value="AhpD-like"/>
    <property type="match status" value="1"/>
</dbReference>
<evidence type="ECO:0000259" key="1">
    <source>
        <dbReference type="Pfam" id="PF02627"/>
    </source>
</evidence>
<dbReference type="Proteomes" id="UP001255601">
    <property type="component" value="Unassembled WGS sequence"/>
</dbReference>
<dbReference type="InterPro" id="IPR029032">
    <property type="entry name" value="AhpD-like"/>
</dbReference>
<organism evidence="2 3">
    <name type="scientific">Agrobacterium larrymoorei</name>
    <dbReference type="NCBI Taxonomy" id="160699"/>
    <lineage>
        <taxon>Bacteria</taxon>
        <taxon>Pseudomonadati</taxon>
        <taxon>Pseudomonadota</taxon>
        <taxon>Alphaproteobacteria</taxon>
        <taxon>Hyphomicrobiales</taxon>
        <taxon>Rhizobiaceae</taxon>
        <taxon>Rhizobium/Agrobacterium group</taxon>
        <taxon>Agrobacterium</taxon>
    </lineage>
</organism>
<sequence>MTISPAFHSFSKDAPSHYTAWLEAVAELGKASALDARTQSLVYIGILAATRLESGLAFHVQEAKAHGASRDEIVSAVLAGLPAVGNCVVQALPIALEAFDHN</sequence>
<proteinExistence type="predicted"/>
<dbReference type="Pfam" id="PF02627">
    <property type="entry name" value="CMD"/>
    <property type="match status" value="1"/>
</dbReference>
<protein>
    <submittedName>
        <fullName evidence="2">AhpD family alkylhydroperoxidase</fullName>
    </submittedName>
</protein>